<accession>A0A822UWZ5</accession>
<organism evidence="1 2">
    <name type="scientific">Agrobacterium tumefaciens str. B6</name>
    <dbReference type="NCBI Taxonomy" id="1183423"/>
    <lineage>
        <taxon>Bacteria</taxon>
        <taxon>Pseudomonadati</taxon>
        <taxon>Pseudomonadota</taxon>
        <taxon>Alphaproteobacteria</taxon>
        <taxon>Hyphomicrobiales</taxon>
        <taxon>Rhizobiaceae</taxon>
        <taxon>Rhizobium/Agrobacterium group</taxon>
        <taxon>Agrobacterium</taxon>
        <taxon>Agrobacterium tumefaciens complex</taxon>
    </lineage>
</organism>
<dbReference type="AlphaFoldDB" id="A0A822UWZ5"/>
<sequence length="77" mass="8202">MDAGYSHKDGFSGVDVGVAHHASIVAEPERSGGTIRAATDRTAWFGKIGAVVRRDRNKIGGDVQASIEGIRCHVDLR</sequence>
<gene>
    <name evidence="1" type="ORF">AGR4A_Cc190034</name>
</gene>
<dbReference type="Proteomes" id="UP000192074">
    <property type="component" value="Unassembled WGS sequence"/>
</dbReference>
<evidence type="ECO:0000313" key="1">
    <source>
        <dbReference type="EMBL" id="CVI15237.1"/>
    </source>
</evidence>
<evidence type="ECO:0000313" key="2">
    <source>
        <dbReference type="Proteomes" id="UP000192074"/>
    </source>
</evidence>
<name>A0A822UWZ5_AGRTU</name>
<dbReference type="EMBL" id="FCNL01000011">
    <property type="protein sequence ID" value="CVI15237.1"/>
    <property type="molecule type" value="Genomic_DNA"/>
</dbReference>
<protein>
    <submittedName>
        <fullName evidence="1">Uncharacterized protein</fullName>
    </submittedName>
</protein>
<comment type="caution">
    <text evidence="1">The sequence shown here is derived from an EMBL/GenBank/DDBJ whole genome shotgun (WGS) entry which is preliminary data.</text>
</comment>
<reference evidence="1 2" key="1">
    <citation type="submission" date="2016-01" db="EMBL/GenBank/DDBJ databases">
        <authorList>
            <person name="Regsiter A."/>
            <person name="william w."/>
        </authorList>
    </citation>
    <scope>NUCLEOTIDE SEQUENCE [LARGE SCALE GENOMIC DNA]</scope>
    <source>
        <strain evidence="1 2">B6</strain>
    </source>
</reference>
<proteinExistence type="predicted"/>